<evidence type="ECO:0000256" key="7">
    <source>
        <dbReference type="ARBA" id="ARBA00023136"/>
    </source>
</evidence>
<dbReference type="Gene3D" id="2.170.130.10">
    <property type="entry name" value="TonB-dependent receptor, plug domain"/>
    <property type="match status" value="1"/>
</dbReference>
<evidence type="ECO:0000256" key="4">
    <source>
        <dbReference type="ARBA" id="ARBA00022692"/>
    </source>
</evidence>
<evidence type="ECO:0000313" key="16">
    <source>
        <dbReference type="EMBL" id="SEN83520.1"/>
    </source>
</evidence>
<proteinExistence type="inferred from homology"/>
<keyword evidence="6 11" id="KW-0798">TonB box</keyword>
<dbReference type="InterPro" id="IPR037066">
    <property type="entry name" value="Plug_dom_sf"/>
</dbReference>
<comment type="similarity">
    <text evidence="10 11">Belongs to the TonB-dependent receptor family.</text>
</comment>
<dbReference type="Pfam" id="PF00593">
    <property type="entry name" value="TonB_dep_Rec_b-barrel"/>
    <property type="match status" value="1"/>
</dbReference>
<evidence type="ECO:0000256" key="2">
    <source>
        <dbReference type="ARBA" id="ARBA00022448"/>
    </source>
</evidence>
<sequence length="641" mass="69213">MFRDRNCSLIALTVALTPFAAMAQDGALMLDEIVISGGMSPVAADGYGRAHTVLTGDEIEARGIATVQDALRGVPGVSVTSTGETLTGIRIRGGEANHVLVLIDGVEANSPGQGNYIFSGMLTDNIERIEILRGPQSSIHGPNAASGVISITTRRADAPGLSYGGGVELGGQGTRAANAYLRAAGERGAISLSIASRHTDGDDTSRTPGGDRDFNDREALALNGSYDLGDGISTGFTLRRSWQKYGYDQAGSYDEDGAWEPVDDPDDYVIDAPLTADRDEVYGSLWLEAEAMGGRLLNRLTVTGVNQDTDHFRDGVPDYDDASRRRELRLGATWAIDGNDARNAAQKLNFAASKRRETYRASFAPGGDYERDMTSLALEYQGGFDNGASVQAGIRRDLNDVFRDATSWNLAAAWQAPERDLRLRAAIGRATVNPTMFEQYGYIPGSYEGNPDLTPETSLGYEIGADLGFADGRGQAGLTVFTSKVEDMIIGTGETSVNIDGTSTRKGFELTADMQVTGNFRIGADYTYNDARKEDGGVLARVPRHEAHLRARVDFAQGRGAVTAELRHVAGNHDEEWFRSFAPDTTKLPDFTTVNLAAHYDLTDHVRLSGRVVNLFDKDYSEAWGYYGQGRTAYVGLSARW</sequence>
<keyword evidence="4 10" id="KW-0812">Transmembrane</keyword>
<keyword evidence="8" id="KW-0675">Receptor</keyword>
<name>A0A1H8JS38_9RHOB</name>
<keyword evidence="5 13" id="KW-0732">Signal</keyword>
<evidence type="ECO:0000313" key="17">
    <source>
        <dbReference type="Proteomes" id="UP000199054"/>
    </source>
</evidence>
<dbReference type="AlphaFoldDB" id="A0A1H8JS38"/>
<accession>A0A1H8JS38</accession>
<dbReference type="STRING" id="34002.SAMN04489859_101875"/>
<dbReference type="EMBL" id="FODE01000018">
    <property type="protein sequence ID" value="SEN83520.1"/>
    <property type="molecule type" value="Genomic_DNA"/>
</dbReference>
<dbReference type="PROSITE" id="PS52016">
    <property type="entry name" value="TONB_DEPENDENT_REC_3"/>
    <property type="match status" value="1"/>
</dbReference>
<feature type="region of interest" description="Disordered" evidence="12">
    <location>
        <begin position="194"/>
        <end position="215"/>
    </location>
</feature>
<dbReference type="SUPFAM" id="SSF56935">
    <property type="entry name" value="Porins"/>
    <property type="match status" value="1"/>
</dbReference>
<keyword evidence="9 10" id="KW-0998">Cell outer membrane</keyword>
<dbReference type="PANTHER" id="PTHR30069">
    <property type="entry name" value="TONB-DEPENDENT OUTER MEMBRANE RECEPTOR"/>
    <property type="match status" value="1"/>
</dbReference>
<dbReference type="InterPro" id="IPR039426">
    <property type="entry name" value="TonB-dep_rcpt-like"/>
</dbReference>
<evidence type="ECO:0000259" key="15">
    <source>
        <dbReference type="Pfam" id="PF07715"/>
    </source>
</evidence>
<dbReference type="InterPro" id="IPR000531">
    <property type="entry name" value="Beta-barrel_TonB"/>
</dbReference>
<evidence type="ECO:0000256" key="3">
    <source>
        <dbReference type="ARBA" id="ARBA00022452"/>
    </source>
</evidence>
<dbReference type="Pfam" id="PF07715">
    <property type="entry name" value="Plug"/>
    <property type="match status" value="1"/>
</dbReference>
<evidence type="ECO:0000256" key="5">
    <source>
        <dbReference type="ARBA" id="ARBA00022729"/>
    </source>
</evidence>
<feature type="domain" description="TonB-dependent receptor-like beta-barrel" evidence="14">
    <location>
        <begin position="190"/>
        <end position="615"/>
    </location>
</feature>
<evidence type="ECO:0000256" key="9">
    <source>
        <dbReference type="ARBA" id="ARBA00023237"/>
    </source>
</evidence>
<gene>
    <name evidence="16" type="ORF">SAMN04489859_101875</name>
</gene>
<dbReference type="CDD" id="cd01347">
    <property type="entry name" value="ligand_gated_channel"/>
    <property type="match status" value="1"/>
</dbReference>
<protein>
    <submittedName>
        <fullName evidence="16">Vitamin B12 transporter</fullName>
    </submittedName>
</protein>
<dbReference type="PANTHER" id="PTHR30069:SF29">
    <property type="entry name" value="HEMOGLOBIN AND HEMOGLOBIN-HAPTOGLOBIN-BINDING PROTEIN 1-RELATED"/>
    <property type="match status" value="1"/>
</dbReference>
<evidence type="ECO:0000256" key="6">
    <source>
        <dbReference type="ARBA" id="ARBA00023077"/>
    </source>
</evidence>
<evidence type="ECO:0000256" key="12">
    <source>
        <dbReference type="SAM" id="MobiDB-lite"/>
    </source>
</evidence>
<evidence type="ECO:0000259" key="14">
    <source>
        <dbReference type="Pfam" id="PF00593"/>
    </source>
</evidence>
<dbReference type="OrthoDB" id="9760333at2"/>
<evidence type="ECO:0000256" key="11">
    <source>
        <dbReference type="RuleBase" id="RU003357"/>
    </source>
</evidence>
<organism evidence="16 17">
    <name type="scientific">Paracoccus alcaliphilus</name>
    <dbReference type="NCBI Taxonomy" id="34002"/>
    <lineage>
        <taxon>Bacteria</taxon>
        <taxon>Pseudomonadati</taxon>
        <taxon>Pseudomonadota</taxon>
        <taxon>Alphaproteobacteria</taxon>
        <taxon>Rhodobacterales</taxon>
        <taxon>Paracoccaceae</taxon>
        <taxon>Paracoccus</taxon>
    </lineage>
</organism>
<dbReference type="InterPro" id="IPR012910">
    <property type="entry name" value="Plug_dom"/>
</dbReference>
<comment type="subcellular location">
    <subcellularLocation>
        <location evidence="1 10">Cell outer membrane</location>
        <topology evidence="1 10">Multi-pass membrane protein</topology>
    </subcellularLocation>
</comment>
<dbReference type="Proteomes" id="UP000199054">
    <property type="component" value="Unassembled WGS sequence"/>
</dbReference>
<evidence type="ECO:0000256" key="1">
    <source>
        <dbReference type="ARBA" id="ARBA00004571"/>
    </source>
</evidence>
<dbReference type="RefSeq" id="WP_090613186.1">
    <property type="nucleotide sequence ID" value="NZ_CP067124.1"/>
</dbReference>
<dbReference type="GO" id="GO:0009279">
    <property type="term" value="C:cell outer membrane"/>
    <property type="evidence" value="ECO:0007669"/>
    <property type="project" value="UniProtKB-SubCell"/>
</dbReference>
<feature type="domain" description="TonB-dependent receptor plug" evidence="15">
    <location>
        <begin position="51"/>
        <end position="148"/>
    </location>
</feature>
<evidence type="ECO:0000256" key="13">
    <source>
        <dbReference type="SAM" id="SignalP"/>
    </source>
</evidence>
<dbReference type="Gene3D" id="2.40.170.20">
    <property type="entry name" value="TonB-dependent receptor, beta-barrel domain"/>
    <property type="match status" value="1"/>
</dbReference>
<dbReference type="GO" id="GO:0015344">
    <property type="term" value="F:siderophore uptake transmembrane transporter activity"/>
    <property type="evidence" value="ECO:0007669"/>
    <property type="project" value="TreeGrafter"/>
</dbReference>
<reference evidence="16 17" key="1">
    <citation type="submission" date="2016-10" db="EMBL/GenBank/DDBJ databases">
        <authorList>
            <person name="de Groot N.N."/>
        </authorList>
    </citation>
    <scope>NUCLEOTIDE SEQUENCE [LARGE SCALE GENOMIC DNA]</scope>
    <source>
        <strain evidence="16 17">DSM 8512</strain>
    </source>
</reference>
<dbReference type="GO" id="GO:0044718">
    <property type="term" value="P:siderophore transmembrane transport"/>
    <property type="evidence" value="ECO:0007669"/>
    <property type="project" value="TreeGrafter"/>
</dbReference>
<evidence type="ECO:0000256" key="8">
    <source>
        <dbReference type="ARBA" id="ARBA00023170"/>
    </source>
</evidence>
<dbReference type="InterPro" id="IPR036942">
    <property type="entry name" value="Beta-barrel_TonB_sf"/>
</dbReference>
<keyword evidence="3 10" id="KW-1134">Transmembrane beta strand</keyword>
<feature type="signal peptide" evidence="13">
    <location>
        <begin position="1"/>
        <end position="23"/>
    </location>
</feature>
<feature type="compositionally biased region" description="Basic and acidic residues" evidence="12">
    <location>
        <begin position="197"/>
        <end position="215"/>
    </location>
</feature>
<feature type="chain" id="PRO_5011565379" evidence="13">
    <location>
        <begin position="24"/>
        <end position="641"/>
    </location>
</feature>
<keyword evidence="7 10" id="KW-0472">Membrane</keyword>
<keyword evidence="17" id="KW-1185">Reference proteome</keyword>
<evidence type="ECO:0000256" key="10">
    <source>
        <dbReference type="PROSITE-ProRule" id="PRU01360"/>
    </source>
</evidence>
<keyword evidence="2 10" id="KW-0813">Transport</keyword>